<reference evidence="1" key="1">
    <citation type="submission" date="2018-06" db="EMBL/GenBank/DDBJ databases">
        <authorList>
            <person name="Zhirakovskaya E."/>
        </authorList>
    </citation>
    <scope>NUCLEOTIDE SEQUENCE</scope>
</reference>
<organism evidence="1">
    <name type="scientific">hydrothermal vent metagenome</name>
    <dbReference type="NCBI Taxonomy" id="652676"/>
    <lineage>
        <taxon>unclassified sequences</taxon>
        <taxon>metagenomes</taxon>
        <taxon>ecological metagenomes</taxon>
    </lineage>
</organism>
<evidence type="ECO:0000313" key="1">
    <source>
        <dbReference type="EMBL" id="VAW75664.1"/>
    </source>
</evidence>
<name>A0A3B0Z2Z1_9ZZZZ</name>
<dbReference type="EMBL" id="UOFN01000050">
    <property type="protein sequence ID" value="VAW75664.1"/>
    <property type="molecule type" value="Genomic_DNA"/>
</dbReference>
<dbReference type="AlphaFoldDB" id="A0A3B0Z2Z1"/>
<proteinExistence type="predicted"/>
<accession>A0A3B0Z2Z1</accession>
<gene>
    <name evidence="1" type="ORF">MNBD_GAMMA15-915</name>
</gene>
<sequence>MKHFSLIIVFISALFVNPSAHAQGEKFDGNKNSAATAEQLKEADKVFQNCKATLKLHRYYDCECYASRFLDGRIKAGPKAQQEVILQTFYNDCRNIPDSTKYEYARCISDTKVRPVRNIASEDFCQCYSDQWAQRFESHQGLVNMDSKNLIRRHARAYCKRPANYAQ</sequence>
<protein>
    <submittedName>
        <fullName evidence="1">Uncharacterized protein</fullName>
    </submittedName>
</protein>